<name>A0A0A9BPW7_ARUDO</name>
<evidence type="ECO:0000313" key="1">
    <source>
        <dbReference type="EMBL" id="JAD61317.1"/>
    </source>
</evidence>
<reference evidence="1" key="2">
    <citation type="journal article" date="2015" name="Data Brief">
        <title>Shoot transcriptome of the giant reed, Arundo donax.</title>
        <authorList>
            <person name="Barrero R.A."/>
            <person name="Guerrero F.D."/>
            <person name="Moolhuijzen P."/>
            <person name="Goolsby J.A."/>
            <person name="Tidwell J."/>
            <person name="Bellgard S.E."/>
            <person name="Bellgard M.I."/>
        </authorList>
    </citation>
    <scope>NUCLEOTIDE SEQUENCE</scope>
    <source>
        <tissue evidence="1">Shoot tissue taken approximately 20 cm above the soil surface</tissue>
    </source>
</reference>
<reference evidence="1" key="1">
    <citation type="submission" date="2014-09" db="EMBL/GenBank/DDBJ databases">
        <authorList>
            <person name="Magalhaes I.L.F."/>
            <person name="Oliveira U."/>
            <person name="Santos F.R."/>
            <person name="Vidigal T.H.D.A."/>
            <person name="Brescovit A.D."/>
            <person name="Santos A.J."/>
        </authorList>
    </citation>
    <scope>NUCLEOTIDE SEQUENCE</scope>
    <source>
        <tissue evidence="1">Shoot tissue taken approximately 20 cm above the soil surface</tissue>
    </source>
</reference>
<sequence>MHDFKASLELYSFAHWQRAGYSSSFTKLTPITSSITLRQGPNVQAAMST</sequence>
<proteinExistence type="predicted"/>
<dbReference type="EMBL" id="GBRH01236578">
    <property type="protein sequence ID" value="JAD61317.1"/>
    <property type="molecule type" value="Transcribed_RNA"/>
</dbReference>
<accession>A0A0A9BPW7</accession>
<protein>
    <submittedName>
        <fullName evidence="1">Gst7</fullName>
    </submittedName>
</protein>
<dbReference type="AlphaFoldDB" id="A0A0A9BPW7"/>
<organism evidence="1">
    <name type="scientific">Arundo donax</name>
    <name type="common">Giant reed</name>
    <name type="synonym">Donax arundinaceus</name>
    <dbReference type="NCBI Taxonomy" id="35708"/>
    <lineage>
        <taxon>Eukaryota</taxon>
        <taxon>Viridiplantae</taxon>
        <taxon>Streptophyta</taxon>
        <taxon>Embryophyta</taxon>
        <taxon>Tracheophyta</taxon>
        <taxon>Spermatophyta</taxon>
        <taxon>Magnoliopsida</taxon>
        <taxon>Liliopsida</taxon>
        <taxon>Poales</taxon>
        <taxon>Poaceae</taxon>
        <taxon>PACMAD clade</taxon>
        <taxon>Arundinoideae</taxon>
        <taxon>Arundineae</taxon>
        <taxon>Arundo</taxon>
    </lineage>
</organism>